<comment type="similarity">
    <text evidence="6">Belongs to the BamD family.</text>
</comment>
<feature type="domain" description="Outer membrane lipoprotein BamD-like" evidence="8">
    <location>
        <begin position="43"/>
        <end position="247"/>
    </location>
</feature>
<dbReference type="Pfam" id="PF13525">
    <property type="entry name" value="YfiO"/>
    <property type="match status" value="1"/>
</dbReference>
<keyword evidence="3 6" id="KW-0564">Palmitate</keyword>
<keyword evidence="1 6" id="KW-0732">Signal</keyword>
<dbReference type="GO" id="GO:0043165">
    <property type="term" value="P:Gram-negative-bacterium-type cell outer membrane assembly"/>
    <property type="evidence" value="ECO:0007669"/>
    <property type="project" value="UniProtKB-UniRule"/>
</dbReference>
<keyword evidence="2 6" id="KW-0472">Membrane</keyword>
<comment type="subcellular location">
    <subcellularLocation>
        <location evidence="6">Cell outer membrane</location>
        <topology evidence="6">Lipid-anchor</topology>
    </subcellularLocation>
</comment>
<dbReference type="GO" id="GO:1990063">
    <property type="term" value="C:Bam protein complex"/>
    <property type="evidence" value="ECO:0007669"/>
    <property type="project" value="TreeGrafter"/>
</dbReference>
<dbReference type="InterPro" id="IPR011990">
    <property type="entry name" value="TPR-like_helical_dom_sf"/>
</dbReference>
<feature type="signal peptide" evidence="7">
    <location>
        <begin position="1"/>
        <end position="24"/>
    </location>
</feature>
<evidence type="ECO:0000313" key="10">
    <source>
        <dbReference type="Proteomes" id="UP000286947"/>
    </source>
</evidence>
<dbReference type="Proteomes" id="UP000286947">
    <property type="component" value="Unassembled WGS sequence"/>
</dbReference>
<keyword evidence="5 6" id="KW-0449">Lipoprotein</keyword>
<dbReference type="InterPro" id="IPR039565">
    <property type="entry name" value="BamD-like"/>
</dbReference>
<organism evidence="9 10">
    <name type="scientific">Saezia sanguinis</name>
    <dbReference type="NCBI Taxonomy" id="1965230"/>
    <lineage>
        <taxon>Bacteria</taxon>
        <taxon>Pseudomonadati</taxon>
        <taxon>Pseudomonadota</taxon>
        <taxon>Betaproteobacteria</taxon>
        <taxon>Burkholderiales</taxon>
        <taxon>Saeziaceae</taxon>
        <taxon>Saezia</taxon>
    </lineage>
</organism>
<dbReference type="AlphaFoldDB" id="A0A433SF46"/>
<dbReference type="Gene3D" id="1.25.40.10">
    <property type="entry name" value="Tetratricopeptide repeat domain"/>
    <property type="match status" value="1"/>
</dbReference>
<dbReference type="NCBIfam" id="TIGR03302">
    <property type="entry name" value="OM_YfiO"/>
    <property type="match status" value="1"/>
</dbReference>
<evidence type="ECO:0000256" key="3">
    <source>
        <dbReference type="ARBA" id="ARBA00023139"/>
    </source>
</evidence>
<comment type="function">
    <text evidence="6">Part of the outer membrane protein assembly complex, which is involved in assembly and insertion of beta-barrel proteins into the outer membrane.</text>
</comment>
<dbReference type="PANTHER" id="PTHR37423:SF1">
    <property type="entry name" value="OUTER MEMBRANE PROTEIN ASSEMBLY FACTOR BAMD"/>
    <property type="match status" value="1"/>
</dbReference>
<dbReference type="InterPro" id="IPR017689">
    <property type="entry name" value="BamD"/>
</dbReference>
<sequence length="274" mass="31121" precursor="true">MRRFDFLKNFSCRLSYGISITALALLLSACSSTKDQDETAGWTPNKLYSEAQSAMISRDYDKAIEYLNKLEGRAAGTMLAQQAQLEAAYAMYKNGDKEDAVTALDRFMQLHPSSPAYDYALYLKALVNFNDDLGFFGSISNQDLSERDQQAAKASFQTFSELVTRFPDSKYAADARQRMVYIVNALAQSDVHIARYYYTRGAYVAAANRAQEAIQSYQQAPALEEALYILYMSYDKLGMPQLRDDAKRVLDHNFPDSSFLTQGFRGSKPWWQLW</sequence>
<evidence type="ECO:0000256" key="6">
    <source>
        <dbReference type="HAMAP-Rule" id="MF_00922"/>
    </source>
</evidence>
<evidence type="ECO:0000256" key="2">
    <source>
        <dbReference type="ARBA" id="ARBA00023136"/>
    </source>
</evidence>
<accession>A0A433SF46</accession>
<evidence type="ECO:0000256" key="7">
    <source>
        <dbReference type="SAM" id="SignalP"/>
    </source>
</evidence>
<evidence type="ECO:0000256" key="4">
    <source>
        <dbReference type="ARBA" id="ARBA00023237"/>
    </source>
</evidence>
<feature type="chain" id="PRO_5019599594" description="Outer membrane protein assembly factor BamD" evidence="7">
    <location>
        <begin position="25"/>
        <end position="274"/>
    </location>
</feature>
<dbReference type="EMBL" id="PQSP01000002">
    <property type="protein sequence ID" value="RUS67355.1"/>
    <property type="molecule type" value="Genomic_DNA"/>
</dbReference>
<dbReference type="PROSITE" id="PS51257">
    <property type="entry name" value="PROKAR_LIPOPROTEIN"/>
    <property type="match status" value="1"/>
</dbReference>
<evidence type="ECO:0000256" key="1">
    <source>
        <dbReference type="ARBA" id="ARBA00022729"/>
    </source>
</evidence>
<protein>
    <recommendedName>
        <fullName evidence="6">Outer membrane protein assembly factor BamD</fullName>
    </recommendedName>
</protein>
<keyword evidence="4 6" id="KW-0998">Cell outer membrane</keyword>
<name>A0A433SF46_9BURK</name>
<reference evidence="9 10" key="1">
    <citation type="submission" date="2018-01" db="EMBL/GenBank/DDBJ databases">
        <title>Saezia sanguinis gen. nov., sp. nov., in the order Burkholderiales isolated from human blood.</title>
        <authorList>
            <person name="Medina-Pascual M.J."/>
            <person name="Valdezate S."/>
            <person name="Monzon S."/>
            <person name="Cuesta I."/>
            <person name="Carrasco G."/>
            <person name="Villalon P."/>
            <person name="Saez-Nieto J.A."/>
        </authorList>
    </citation>
    <scope>NUCLEOTIDE SEQUENCE [LARGE SCALE GENOMIC DNA]</scope>
    <source>
        <strain evidence="9 10">CNM695-12</strain>
    </source>
</reference>
<dbReference type="GO" id="GO:0051205">
    <property type="term" value="P:protein insertion into membrane"/>
    <property type="evidence" value="ECO:0007669"/>
    <property type="project" value="UniProtKB-UniRule"/>
</dbReference>
<comment type="subunit">
    <text evidence="6">Part of the Bam complex.</text>
</comment>
<dbReference type="SUPFAM" id="SSF48452">
    <property type="entry name" value="TPR-like"/>
    <property type="match status" value="1"/>
</dbReference>
<evidence type="ECO:0000256" key="5">
    <source>
        <dbReference type="ARBA" id="ARBA00023288"/>
    </source>
</evidence>
<evidence type="ECO:0000259" key="8">
    <source>
        <dbReference type="Pfam" id="PF13525"/>
    </source>
</evidence>
<proteinExistence type="inferred from homology"/>
<gene>
    <name evidence="9" type="primary">bamD_1</name>
    <name evidence="6" type="synonym">bamD</name>
    <name evidence="9" type="ORF">CUZ56_01300</name>
</gene>
<evidence type="ECO:0000313" key="9">
    <source>
        <dbReference type="EMBL" id="RUS67355.1"/>
    </source>
</evidence>
<dbReference type="CDD" id="cd15830">
    <property type="entry name" value="BamD"/>
    <property type="match status" value="1"/>
</dbReference>
<dbReference type="PANTHER" id="PTHR37423">
    <property type="entry name" value="SOLUBLE LYTIC MUREIN TRANSGLYCOSYLASE-RELATED"/>
    <property type="match status" value="1"/>
</dbReference>
<keyword evidence="10" id="KW-1185">Reference proteome</keyword>
<dbReference type="HAMAP" id="MF_00922">
    <property type="entry name" value="OM_assembly_BamD"/>
    <property type="match status" value="1"/>
</dbReference>
<comment type="caution">
    <text evidence="9">The sequence shown here is derived from an EMBL/GenBank/DDBJ whole genome shotgun (WGS) entry which is preliminary data.</text>
</comment>